<dbReference type="WBParaSite" id="maker-uti_cns_0008171-snap-gene-0.3-mRNA-1">
    <property type="protein sequence ID" value="maker-uti_cns_0008171-snap-gene-0.3-mRNA-1"/>
    <property type="gene ID" value="maker-uti_cns_0008171-snap-gene-0.3"/>
</dbReference>
<dbReference type="GO" id="GO:0007214">
    <property type="term" value="P:gamma-aminobutyric acid signaling pathway"/>
    <property type="evidence" value="ECO:0007669"/>
    <property type="project" value="TreeGrafter"/>
</dbReference>
<feature type="compositionally biased region" description="Polar residues" evidence="9">
    <location>
        <begin position="118"/>
        <end position="131"/>
    </location>
</feature>
<dbReference type="Pfam" id="PF00003">
    <property type="entry name" value="7tm_3"/>
    <property type="match status" value="1"/>
</dbReference>
<evidence type="ECO:0000256" key="7">
    <source>
        <dbReference type="ARBA" id="ARBA00023180"/>
    </source>
</evidence>
<feature type="region of interest" description="Disordered" evidence="9">
    <location>
        <begin position="76"/>
        <end position="131"/>
    </location>
</feature>
<keyword evidence="4" id="KW-0297">G-protein coupled receptor</keyword>
<feature type="transmembrane region" description="Helical" evidence="10">
    <location>
        <begin position="47"/>
        <end position="65"/>
    </location>
</feature>
<dbReference type="InterPro" id="IPR017978">
    <property type="entry name" value="GPCR_3_C"/>
</dbReference>
<evidence type="ECO:0000256" key="9">
    <source>
        <dbReference type="SAM" id="MobiDB-lite"/>
    </source>
</evidence>
<feature type="transmembrane region" description="Helical" evidence="10">
    <location>
        <begin position="14"/>
        <end position="35"/>
    </location>
</feature>
<dbReference type="GO" id="GO:0038039">
    <property type="term" value="C:G protein-coupled receptor heterodimeric complex"/>
    <property type="evidence" value="ECO:0007669"/>
    <property type="project" value="TreeGrafter"/>
</dbReference>
<evidence type="ECO:0000256" key="6">
    <source>
        <dbReference type="ARBA" id="ARBA00023170"/>
    </source>
</evidence>
<evidence type="ECO:0000256" key="8">
    <source>
        <dbReference type="ARBA" id="ARBA00023224"/>
    </source>
</evidence>
<dbReference type="PANTHER" id="PTHR10519">
    <property type="entry name" value="GABA-B RECEPTOR"/>
    <property type="match status" value="1"/>
</dbReference>
<dbReference type="WBParaSite" id="maker-uti_cns_0012054-snap-gene-0.4-mRNA-1">
    <property type="protein sequence ID" value="maker-uti_cns_0012054-snap-gene-0.4-mRNA-1"/>
    <property type="gene ID" value="maker-uti_cns_0012054-snap-gene-0.4"/>
</dbReference>
<evidence type="ECO:0000256" key="10">
    <source>
        <dbReference type="SAM" id="Phobius"/>
    </source>
</evidence>
<protein>
    <submittedName>
        <fullName evidence="13 14">G_PROTEIN_RECEP_F3_4 domain-containing protein</fullName>
    </submittedName>
</protein>
<keyword evidence="7" id="KW-0325">Glycoprotein</keyword>
<keyword evidence="5 10" id="KW-0472">Membrane</keyword>
<evidence type="ECO:0000313" key="14">
    <source>
        <dbReference type="WBParaSite" id="maker-uti_cns_0008171-snap-gene-0.3-mRNA-1"/>
    </source>
</evidence>
<evidence type="ECO:0000313" key="13">
    <source>
        <dbReference type="WBParaSite" id="maker-uti_cns_0004344-snap-gene-0.4-mRNA-1"/>
    </source>
</evidence>
<sequence length="131" mass="13131">TRTVHVEALNDSKTIGICVYNTTVMGLIGVVLDFALPVGSIDLRHQLLSCCIIVCATTTVLLVFAPKIAILVRSRSPRVSAAGGALPLSNRSGSRDVGGGGGVQGVDDGGGSGGDNATAPTNGVSNVNNAD</sequence>
<dbReference type="PANTHER" id="PTHR10519:SF74">
    <property type="entry name" value="GAMMA-AMINOBUTYRIC ACID TYPE B RECEPTOR SUBUNIT 2"/>
    <property type="match status" value="1"/>
</dbReference>
<organism evidence="12 13">
    <name type="scientific">Macrostomum lignano</name>
    <dbReference type="NCBI Taxonomy" id="282301"/>
    <lineage>
        <taxon>Eukaryota</taxon>
        <taxon>Metazoa</taxon>
        <taxon>Spiralia</taxon>
        <taxon>Lophotrochozoa</taxon>
        <taxon>Platyhelminthes</taxon>
        <taxon>Rhabditophora</taxon>
        <taxon>Macrostomorpha</taxon>
        <taxon>Macrostomida</taxon>
        <taxon>Macrostomidae</taxon>
        <taxon>Macrostomum</taxon>
    </lineage>
</organism>
<evidence type="ECO:0000256" key="5">
    <source>
        <dbReference type="ARBA" id="ARBA00023136"/>
    </source>
</evidence>
<evidence type="ECO:0000256" key="2">
    <source>
        <dbReference type="ARBA" id="ARBA00022692"/>
    </source>
</evidence>
<evidence type="ECO:0000256" key="4">
    <source>
        <dbReference type="ARBA" id="ARBA00023040"/>
    </source>
</evidence>
<name>A0A1I8H480_9PLAT</name>
<dbReference type="PRINTS" id="PR01176">
    <property type="entry name" value="GABABRECEPTR"/>
</dbReference>
<reference evidence="13 14" key="1">
    <citation type="submission" date="2016-11" db="UniProtKB">
        <authorList>
            <consortium name="WormBaseParasite"/>
        </authorList>
    </citation>
    <scope>IDENTIFICATION</scope>
</reference>
<comment type="subcellular location">
    <subcellularLocation>
        <location evidence="1">Membrane</location>
        <topology evidence="1">Multi-pass membrane protein</topology>
    </subcellularLocation>
</comment>
<keyword evidence="6" id="KW-0675">Receptor</keyword>
<evidence type="ECO:0000259" key="11">
    <source>
        <dbReference type="Pfam" id="PF00003"/>
    </source>
</evidence>
<feature type="domain" description="G-protein coupled receptors family 3 profile" evidence="11">
    <location>
        <begin position="1"/>
        <end position="67"/>
    </location>
</feature>
<keyword evidence="12" id="KW-1185">Reference proteome</keyword>
<dbReference type="InterPro" id="IPR002455">
    <property type="entry name" value="GPCR3_GABA-B"/>
</dbReference>
<keyword evidence="3 10" id="KW-1133">Transmembrane helix</keyword>
<evidence type="ECO:0000256" key="1">
    <source>
        <dbReference type="ARBA" id="ARBA00004141"/>
    </source>
</evidence>
<keyword evidence="2 10" id="KW-0812">Transmembrane</keyword>
<dbReference type="GO" id="GO:0004965">
    <property type="term" value="F:G protein-coupled GABA receptor activity"/>
    <property type="evidence" value="ECO:0007669"/>
    <property type="project" value="InterPro"/>
</dbReference>
<keyword evidence="8" id="KW-0807">Transducer</keyword>
<evidence type="ECO:0000313" key="12">
    <source>
        <dbReference type="Proteomes" id="UP000095280"/>
    </source>
</evidence>
<accession>A0A1I8H480</accession>
<feature type="compositionally biased region" description="Gly residues" evidence="9">
    <location>
        <begin position="96"/>
        <end position="114"/>
    </location>
</feature>
<dbReference type="AlphaFoldDB" id="A0A1I8H480"/>
<evidence type="ECO:0000256" key="3">
    <source>
        <dbReference type="ARBA" id="ARBA00022989"/>
    </source>
</evidence>
<dbReference type="Proteomes" id="UP000095280">
    <property type="component" value="Unplaced"/>
</dbReference>
<dbReference type="WBParaSite" id="maker-uti_cns_0010269-snap-gene-0.2-mRNA-1">
    <property type="protein sequence ID" value="maker-uti_cns_0010269-snap-gene-0.2-mRNA-1"/>
    <property type="gene ID" value="maker-uti_cns_0010269-snap-gene-0.2"/>
</dbReference>
<proteinExistence type="predicted"/>
<dbReference type="WBParaSite" id="maker-uti_cns_0004344-snap-gene-0.4-mRNA-1">
    <property type="protein sequence ID" value="maker-uti_cns_0004344-snap-gene-0.4-mRNA-1"/>
    <property type="gene ID" value="maker-uti_cns_0004344-snap-gene-0.4"/>
</dbReference>